<gene>
    <name evidence="2" type="ORF">SVUK_LOCUS8752</name>
</gene>
<feature type="region of interest" description="Disordered" evidence="1">
    <location>
        <begin position="1"/>
        <end position="38"/>
    </location>
</feature>
<sequence>MLAPDEEALMLSSKTKINSSQASTSHANERQSEDTMAPWRAGPAKIWYDRAGVPSTASTYDYGLVKRRKVC</sequence>
<reference evidence="2 3" key="1">
    <citation type="submission" date="2018-11" db="EMBL/GenBank/DDBJ databases">
        <authorList>
            <consortium name="Pathogen Informatics"/>
        </authorList>
    </citation>
    <scope>NUCLEOTIDE SEQUENCE [LARGE SCALE GENOMIC DNA]</scope>
</reference>
<protein>
    <submittedName>
        <fullName evidence="2">Uncharacterized protein</fullName>
    </submittedName>
</protein>
<evidence type="ECO:0000256" key="1">
    <source>
        <dbReference type="SAM" id="MobiDB-lite"/>
    </source>
</evidence>
<proteinExistence type="predicted"/>
<accession>A0A3P7J778</accession>
<organism evidence="2 3">
    <name type="scientific">Strongylus vulgaris</name>
    <name type="common">Blood worm</name>
    <dbReference type="NCBI Taxonomy" id="40348"/>
    <lineage>
        <taxon>Eukaryota</taxon>
        <taxon>Metazoa</taxon>
        <taxon>Ecdysozoa</taxon>
        <taxon>Nematoda</taxon>
        <taxon>Chromadorea</taxon>
        <taxon>Rhabditida</taxon>
        <taxon>Rhabditina</taxon>
        <taxon>Rhabditomorpha</taxon>
        <taxon>Strongyloidea</taxon>
        <taxon>Strongylidae</taxon>
        <taxon>Strongylus</taxon>
    </lineage>
</organism>
<evidence type="ECO:0000313" key="2">
    <source>
        <dbReference type="EMBL" id="VDM73754.1"/>
    </source>
</evidence>
<dbReference type="Proteomes" id="UP000270094">
    <property type="component" value="Unassembled WGS sequence"/>
</dbReference>
<dbReference type="OrthoDB" id="5752at2759"/>
<name>A0A3P7J778_STRVU</name>
<dbReference type="AlphaFoldDB" id="A0A3P7J778"/>
<keyword evidence="3" id="KW-1185">Reference proteome</keyword>
<dbReference type="EMBL" id="UYYB01032266">
    <property type="protein sequence ID" value="VDM73754.1"/>
    <property type="molecule type" value="Genomic_DNA"/>
</dbReference>
<feature type="compositionally biased region" description="Polar residues" evidence="1">
    <location>
        <begin position="12"/>
        <end position="26"/>
    </location>
</feature>
<evidence type="ECO:0000313" key="3">
    <source>
        <dbReference type="Proteomes" id="UP000270094"/>
    </source>
</evidence>